<dbReference type="SUPFAM" id="SSF51735">
    <property type="entry name" value="NAD(P)-binding Rossmann-fold domains"/>
    <property type="match status" value="2"/>
</dbReference>
<comment type="similarity">
    <text evidence="1">Belongs to the polysaccharide synthase family.</text>
</comment>
<feature type="transmembrane region" description="Helical" evidence="2">
    <location>
        <begin position="90"/>
        <end position="112"/>
    </location>
</feature>
<keyword evidence="5" id="KW-1185">Reference proteome</keyword>
<keyword evidence="2" id="KW-0472">Membrane</keyword>
<name>A0A928VLG6_9CYAN</name>
<dbReference type="Pfam" id="PF13727">
    <property type="entry name" value="CoA_binding_3"/>
    <property type="match status" value="1"/>
</dbReference>
<feature type="transmembrane region" description="Helical" evidence="2">
    <location>
        <begin position="21"/>
        <end position="42"/>
    </location>
</feature>
<dbReference type="RefSeq" id="WP_264323528.1">
    <property type="nucleotide sequence ID" value="NZ_JADEXQ010000006.1"/>
</dbReference>
<dbReference type="EMBL" id="JADEXQ010000006">
    <property type="protein sequence ID" value="MBE9028705.1"/>
    <property type="molecule type" value="Genomic_DNA"/>
</dbReference>
<gene>
    <name evidence="4" type="ORF">IQ266_02895</name>
</gene>
<dbReference type="CDD" id="cd05237">
    <property type="entry name" value="UDP_invert_4-6DH_SDR_e"/>
    <property type="match status" value="1"/>
</dbReference>
<dbReference type="Proteomes" id="UP000625316">
    <property type="component" value="Unassembled WGS sequence"/>
</dbReference>
<dbReference type="Gene3D" id="3.40.50.720">
    <property type="entry name" value="NAD(P)-binding Rossmann-like Domain"/>
    <property type="match status" value="2"/>
</dbReference>
<sequence length="647" mass="71912">MHPFTMLNSLRLPLAKKQNRVFLILDILAFLITPALALWIRLDGQVSWSVYGLPLLIGTGIFLLLKLIVLRLFGFYRHDWSYASIHELSALAQIAGVIIALQSFVFLLSGNMMTIMPPGLPRSLPFLDGLFCAILVGISRFSLRKIQTTQKQQTTETGIPTLIIGAGMAGTSFVQEAQRNPSLNIHPIAYIDDDQSKFKLQIHGISVVGNRHRIPEVICALQVERIIIAIPTASGTVVRELAEICQSTGISTYTLPSIEEILSNRAHLSDVRELRIEDLLRREPIQTDTQPVKQLMAAKRILITGAGGSIGSELCRQLLQSQPTAIALLGKGENSVFVIHQELLQVMNEMRDRGEATPDLQVFIADIRSRERMSAIFEQFQPNMIFHAAAHKHVPLMETNPPEAITNNILGTQNLVNTATKYGVQHFVMISTDKAVNPTNVMGASKRVAEMIVLSTAKRTGLSYVVVRFGNVLGSRGSVIPTFKRQIEQGGPITVTHPEICRYFMTIPEAVQLVLQAAVLGRGGEVLMLDMGQPIKIVTLAEDLIRLSGYQVGREIKINFSGLRPGEKLYEELFIQGESYERTDHDKILMVRNASHNLPETLLEQVIVLAKAAFQQDIYQIRHLLQQLVPEYTPSQSLARQAHDRAA</sequence>
<dbReference type="AlphaFoldDB" id="A0A928VLG6"/>
<evidence type="ECO:0000256" key="2">
    <source>
        <dbReference type="SAM" id="Phobius"/>
    </source>
</evidence>
<protein>
    <submittedName>
        <fullName evidence="4">Polysaccharide biosynthesis protein</fullName>
    </submittedName>
</protein>
<dbReference type="InterPro" id="IPR003869">
    <property type="entry name" value="Polysac_CapD-like"/>
</dbReference>
<dbReference type="InterPro" id="IPR036291">
    <property type="entry name" value="NAD(P)-bd_dom_sf"/>
</dbReference>
<evidence type="ECO:0000259" key="3">
    <source>
        <dbReference type="Pfam" id="PF02719"/>
    </source>
</evidence>
<keyword evidence="2" id="KW-1133">Transmembrane helix</keyword>
<accession>A0A928VLG6</accession>
<feature type="domain" description="Polysaccharide biosynthesis protein CapD-like" evidence="3">
    <location>
        <begin position="301"/>
        <end position="591"/>
    </location>
</feature>
<reference evidence="4" key="1">
    <citation type="submission" date="2020-10" db="EMBL/GenBank/DDBJ databases">
        <authorList>
            <person name="Castelo-Branco R."/>
            <person name="Eusebio N."/>
            <person name="Adriana R."/>
            <person name="Vieira A."/>
            <person name="Brugerolle De Fraissinette N."/>
            <person name="Rezende De Castro R."/>
            <person name="Schneider M.P."/>
            <person name="Vasconcelos V."/>
            <person name="Leao P.N."/>
        </authorList>
    </citation>
    <scope>NUCLEOTIDE SEQUENCE</scope>
    <source>
        <strain evidence="4">LEGE 11480</strain>
    </source>
</reference>
<evidence type="ECO:0000313" key="4">
    <source>
        <dbReference type="EMBL" id="MBE9028705.1"/>
    </source>
</evidence>
<dbReference type="PANTHER" id="PTHR43318:SF1">
    <property type="entry name" value="POLYSACCHARIDE BIOSYNTHESIS PROTEIN EPSC-RELATED"/>
    <property type="match status" value="1"/>
</dbReference>
<dbReference type="PANTHER" id="PTHR43318">
    <property type="entry name" value="UDP-N-ACETYLGLUCOSAMINE 4,6-DEHYDRATASE"/>
    <property type="match status" value="1"/>
</dbReference>
<proteinExistence type="inferred from homology"/>
<keyword evidence="2" id="KW-0812">Transmembrane</keyword>
<evidence type="ECO:0000256" key="1">
    <source>
        <dbReference type="ARBA" id="ARBA00007430"/>
    </source>
</evidence>
<dbReference type="InterPro" id="IPR051203">
    <property type="entry name" value="Polysaccharide_Synthase-Rel"/>
</dbReference>
<organism evidence="4 5">
    <name type="scientific">Romeriopsis navalis LEGE 11480</name>
    <dbReference type="NCBI Taxonomy" id="2777977"/>
    <lineage>
        <taxon>Bacteria</taxon>
        <taxon>Bacillati</taxon>
        <taxon>Cyanobacteriota</taxon>
        <taxon>Cyanophyceae</taxon>
        <taxon>Leptolyngbyales</taxon>
        <taxon>Leptolyngbyaceae</taxon>
        <taxon>Romeriopsis</taxon>
        <taxon>Romeriopsis navalis</taxon>
    </lineage>
</organism>
<dbReference type="Pfam" id="PF02719">
    <property type="entry name" value="Polysacc_synt_2"/>
    <property type="match status" value="1"/>
</dbReference>
<evidence type="ECO:0000313" key="5">
    <source>
        <dbReference type="Proteomes" id="UP000625316"/>
    </source>
</evidence>
<feature type="transmembrane region" description="Helical" evidence="2">
    <location>
        <begin position="48"/>
        <end position="69"/>
    </location>
</feature>
<comment type="caution">
    <text evidence="4">The sequence shown here is derived from an EMBL/GenBank/DDBJ whole genome shotgun (WGS) entry which is preliminary data.</text>
</comment>